<protein>
    <submittedName>
        <fullName evidence="3">Acyltransferase</fullName>
    </submittedName>
</protein>
<reference evidence="3 4" key="1">
    <citation type="submission" date="2019-08" db="EMBL/GenBank/DDBJ databases">
        <title>Identification of Water Treatment Resistant and Multidrug Resistant Urinary Pathogenic Escherichia coli in Wastewater.</title>
        <authorList>
            <person name="Neumann N."/>
        </authorList>
    </citation>
    <scope>NUCLEOTIDE SEQUENCE [LARGE SCALE GENOMIC DNA]</scope>
    <source>
        <strain evidence="3 4">WU2356</strain>
    </source>
</reference>
<dbReference type="EMBL" id="VOTT01000006">
    <property type="protein sequence ID" value="MPU47593.1"/>
    <property type="molecule type" value="Genomic_DNA"/>
</dbReference>
<dbReference type="PANTHER" id="PTHR23028">
    <property type="entry name" value="ACETYLTRANSFERASE"/>
    <property type="match status" value="1"/>
</dbReference>
<feature type="transmembrane region" description="Helical" evidence="1">
    <location>
        <begin position="120"/>
        <end position="138"/>
    </location>
</feature>
<dbReference type="GO" id="GO:0016747">
    <property type="term" value="F:acyltransferase activity, transferring groups other than amino-acyl groups"/>
    <property type="evidence" value="ECO:0007669"/>
    <property type="project" value="InterPro"/>
</dbReference>
<dbReference type="InterPro" id="IPR050879">
    <property type="entry name" value="Acyltransferase_3"/>
</dbReference>
<dbReference type="GO" id="GO:0000271">
    <property type="term" value="P:polysaccharide biosynthetic process"/>
    <property type="evidence" value="ECO:0007669"/>
    <property type="project" value="TreeGrafter"/>
</dbReference>
<organism evidence="3 4">
    <name type="scientific">Escherichia coli</name>
    <dbReference type="NCBI Taxonomy" id="562"/>
    <lineage>
        <taxon>Bacteria</taxon>
        <taxon>Pseudomonadati</taxon>
        <taxon>Pseudomonadota</taxon>
        <taxon>Gammaproteobacteria</taxon>
        <taxon>Enterobacterales</taxon>
        <taxon>Enterobacteriaceae</taxon>
        <taxon>Escherichia</taxon>
    </lineage>
</organism>
<accession>A0A5N8H3K7</accession>
<gene>
    <name evidence="3" type="ORF">FVB16_01655</name>
</gene>
<sequence>MKYIFEYGFYLSILIATIYVTSKFLGITPAKHKYASLDGLRGICAAMVAVFHLYWRAGGESDIYWSLEYITLSNVKRAIYLTGELSVGVFFMLSAFLFFKKALANSFDVKSFAISRFMRIYPPVVVLLFIIYIATFIMNPDDHTPVSQWFIPSLPFIFNPPGANINGVSLQIATSGVFWTLVWELRLYLAIPFLYLIMKNIKYKEAFVIFLMGCILLFKYFINNEQYLSYIMYFLAGFLVATIKSNKRPSDIICVLLLFAAIYFTRHAYNTTTPLYMFVIFYTIKCGCDYFGLLTSLPVTMLGTCSFSLYLVHGITQTVSKHYLYSTGNYVWQICAIIAAGIIAPVMYKYVESRSIIHKPPHLQIAK</sequence>
<feature type="transmembrane region" description="Helical" evidence="1">
    <location>
        <begin position="252"/>
        <end position="269"/>
    </location>
</feature>
<keyword evidence="1" id="KW-0472">Membrane</keyword>
<dbReference type="Pfam" id="PF01757">
    <property type="entry name" value="Acyl_transf_3"/>
    <property type="match status" value="1"/>
</dbReference>
<feature type="transmembrane region" description="Helical" evidence="1">
    <location>
        <begin position="330"/>
        <end position="351"/>
    </location>
</feature>
<feature type="transmembrane region" description="Helical" evidence="1">
    <location>
        <begin position="177"/>
        <end position="198"/>
    </location>
</feature>
<keyword evidence="1" id="KW-1133">Transmembrane helix</keyword>
<feature type="domain" description="Acyltransferase 3" evidence="2">
    <location>
        <begin position="35"/>
        <end position="346"/>
    </location>
</feature>
<proteinExistence type="predicted"/>
<keyword evidence="3" id="KW-0012">Acyltransferase</keyword>
<dbReference type="InterPro" id="IPR002656">
    <property type="entry name" value="Acyl_transf_3_dom"/>
</dbReference>
<evidence type="ECO:0000313" key="4">
    <source>
        <dbReference type="Proteomes" id="UP000392867"/>
    </source>
</evidence>
<evidence type="ECO:0000259" key="2">
    <source>
        <dbReference type="Pfam" id="PF01757"/>
    </source>
</evidence>
<keyword evidence="1" id="KW-0812">Transmembrane</keyword>
<feature type="transmembrane region" description="Helical" evidence="1">
    <location>
        <begin position="78"/>
        <end position="99"/>
    </location>
</feature>
<keyword evidence="3" id="KW-0808">Transferase</keyword>
<feature type="transmembrane region" description="Helical" evidence="1">
    <location>
        <begin position="7"/>
        <end position="27"/>
    </location>
</feature>
<name>A0A5N8H3K7_ECOLX</name>
<dbReference type="GO" id="GO:0016020">
    <property type="term" value="C:membrane"/>
    <property type="evidence" value="ECO:0007669"/>
    <property type="project" value="TreeGrafter"/>
</dbReference>
<feature type="transmembrane region" description="Helical" evidence="1">
    <location>
        <begin position="299"/>
        <end position="318"/>
    </location>
</feature>
<dbReference type="AlphaFoldDB" id="A0A5N8H3K7"/>
<feature type="transmembrane region" description="Helical" evidence="1">
    <location>
        <begin position="205"/>
        <end position="222"/>
    </location>
</feature>
<evidence type="ECO:0000313" key="3">
    <source>
        <dbReference type="EMBL" id="MPU47593.1"/>
    </source>
</evidence>
<feature type="transmembrane region" description="Helical" evidence="1">
    <location>
        <begin position="228"/>
        <end position="245"/>
    </location>
</feature>
<evidence type="ECO:0000256" key="1">
    <source>
        <dbReference type="SAM" id="Phobius"/>
    </source>
</evidence>
<comment type="caution">
    <text evidence="3">The sequence shown here is derived from an EMBL/GenBank/DDBJ whole genome shotgun (WGS) entry which is preliminary data.</text>
</comment>
<dbReference type="PANTHER" id="PTHR23028:SF53">
    <property type="entry name" value="ACYL_TRANSF_3 DOMAIN-CONTAINING PROTEIN"/>
    <property type="match status" value="1"/>
</dbReference>
<dbReference type="Proteomes" id="UP000392867">
    <property type="component" value="Unassembled WGS sequence"/>
</dbReference>